<proteinExistence type="predicted"/>
<name>A0A367G2M0_9FIRM</name>
<protein>
    <submittedName>
        <fullName evidence="2">Uncharacterized protein</fullName>
    </submittedName>
</protein>
<comment type="caution">
    <text evidence="2">The sequence shown here is derived from an EMBL/GenBank/DDBJ whole genome shotgun (WGS) entry which is preliminary data.</text>
</comment>
<dbReference type="EMBL" id="PXUP01000016">
    <property type="protein sequence ID" value="RCH44346.1"/>
    <property type="molecule type" value="Genomic_DNA"/>
</dbReference>
<gene>
    <name evidence="2" type="ORF">C7J97_11175</name>
</gene>
<organism evidence="2 3">
    <name type="scientific">Faecalibacterium prausnitzii</name>
    <dbReference type="NCBI Taxonomy" id="853"/>
    <lineage>
        <taxon>Bacteria</taxon>
        <taxon>Bacillati</taxon>
        <taxon>Bacillota</taxon>
        <taxon>Clostridia</taxon>
        <taxon>Eubacteriales</taxon>
        <taxon>Oscillospiraceae</taxon>
        <taxon>Faecalibacterium</taxon>
    </lineage>
</organism>
<dbReference type="Proteomes" id="UP000252378">
    <property type="component" value="Unassembled WGS sequence"/>
</dbReference>
<accession>A0A367G2M0</accession>
<evidence type="ECO:0000313" key="2">
    <source>
        <dbReference type="EMBL" id="RCH44346.1"/>
    </source>
</evidence>
<evidence type="ECO:0000313" key="3">
    <source>
        <dbReference type="Proteomes" id="UP000252378"/>
    </source>
</evidence>
<evidence type="ECO:0000256" key="1">
    <source>
        <dbReference type="SAM" id="MobiDB-lite"/>
    </source>
</evidence>
<sequence length="308" mass="35283">MDVIAALEAIMHQNTAYYQSDFAYDIKMLREATRSDQPEDKLLLWLSRPSGTFCFRERDVLLEDTQAYNTWKFCGEQTHDRILAYAVEPTGAANGTVQGNLYELDYQQHFQHIRDAALPVGANRLIYESGMREIGPKEHFDSRPDKYFGEFVRYEMQPLDPELLQATIRQEQRSREPARLGDFKEHLAALHTGLIEAEAQRIVAGMKRLAAPNSPDKNHFMVEVSPYFTKLASSRDTDQLLAMLPYKSLHLSSVKDRFGIYALIDKNENRDKGICKPRASVRKQLSETKQAASPKRAAARSKQHEMEV</sequence>
<dbReference type="RefSeq" id="WP_113993097.1">
    <property type="nucleotide sequence ID" value="NZ_JAWHPP010000016.1"/>
</dbReference>
<dbReference type="AlphaFoldDB" id="A0A367G2M0"/>
<feature type="region of interest" description="Disordered" evidence="1">
    <location>
        <begin position="277"/>
        <end position="308"/>
    </location>
</feature>
<reference evidence="2 3" key="1">
    <citation type="submission" date="2018-03" db="EMBL/GenBank/DDBJ databases">
        <title>Complete genome sequencing of Faecalibacterium prausnitzii strains isolated from the human gut.</title>
        <authorList>
            <person name="Fitzgerald B.C."/>
            <person name="Shkoporov A.N."/>
            <person name="Ross P.R."/>
            <person name="Hill C."/>
        </authorList>
    </citation>
    <scope>NUCLEOTIDE SEQUENCE [LARGE SCALE GENOMIC DNA]</scope>
    <source>
        <strain evidence="2 3">ATCC 27768</strain>
    </source>
</reference>